<sequence length="177" mass="19873">MIRTIFSLANSEVWAWIRGAIASSQCFPLRQLLRQSFNWRRWLVFGVLWVLCGSCTSLLRSTPPVTSSPTTSPRPTPIETTPQQDLSSDIAFLSGRSNTAKVKERLELLALKYDLGLGLVQRIIHDYFEEHQSFSVNSNFLKTVEDLSAENGIPASQAAKLLLDYKGWLTCSRGPLQ</sequence>
<evidence type="ECO:0000313" key="2">
    <source>
        <dbReference type="EMBL" id="ASC70926.1"/>
    </source>
</evidence>
<name>A0A1Z3HKY5_9CYAN</name>
<keyword evidence="3" id="KW-1185">Reference proteome</keyword>
<dbReference type="STRING" id="1641165.XM38_16495"/>
<evidence type="ECO:0000256" key="1">
    <source>
        <dbReference type="SAM" id="MobiDB-lite"/>
    </source>
</evidence>
<proteinExistence type="predicted"/>
<protein>
    <submittedName>
        <fullName evidence="2">Uncharacterized protein</fullName>
    </submittedName>
</protein>
<reference evidence="2 3" key="1">
    <citation type="journal article" date="2016" name="Biochim. Biophys. Acta">
        <title>Characterization of red-shifted phycobilisomes isolated from the chlorophyll f-containing cyanobacterium Halomicronema hongdechloris.</title>
        <authorList>
            <person name="Li Y."/>
            <person name="Lin Y."/>
            <person name="Garvey C.J."/>
            <person name="Birch D."/>
            <person name="Corkery R.W."/>
            <person name="Loughlin P.C."/>
            <person name="Scheer H."/>
            <person name="Willows R.D."/>
            <person name="Chen M."/>
        </authorList>
    </citation>
    <scope>NUCLEOTIDE SEQUENCE [LARGE SCALE GENOMIC DNA]</scope>
    <source>
        <strain evidence="2 3">C2206</strain>
    </source>
</reference>
<dbReference type="AlphaFoldDB" id="A0A1Z3HKY5"/>
<accession>A0A1Z3HKY5</accession>
<dbReference type="Proteomes" id="UP000191901">
    <property type="component" value="Chromosome"/>
</dbReference>
<organism evidence="2 3">
    <name type="scientific">Halomicronema hongdechloris C2206</name>
    <dbReference type="NCBI Taxonomy" id="1641165"/>
    <lineage>
        <taxon>Bacteria</taxon>
        <taxon>Bacillati</taxon>
        <taxon>Cyanobacteriota</taxon>
        <taxon>Cyanophyceae</taxon>
        <taxon>Nodosilineales</taxon>
        <taxon>Nodosilineaceae</taxon>
        <taxon>Halomicronema</taxon>
    </lineage>
</organism>
<dbReference type="KEGG" id="hhg:XM38_018740"/>
<evidence type="ECO:0000313" key="3">
    <source>
        <dbReference type="Proteomes" id="UP000191901"/>
    </source>
</evidence>
<dbReference type="EMBL" id="CP021983">
    <property type="protein sequence ID" value="ASC70926.1"/>
    <property type="molecule type" value="Genomic_DNA"/>
</dbReference>
<feature type="compositionally biased region" description="Low complexity" evidence="1">
    <location>
        <begin position="61"/>
        <end position="82"/>
    </location>
</feature>
<gene>
    <name evidence="2" type="ORF">XM38_018740</name>
</gene>
<feature type="region of interest" description="Disordered" evidence="1">
    <location>
        <begin position="61"/>
        <end position="83"/>
    </location>
</feature>